<comment type="caution">
    <text evidence="2">The sequence shown here is derived from an EMBL/GenBank/DDBJ whole genome shotgun (WGS) entry which is preliminary data.</text>
</comment>
<reference evidence="2 3" key="1">
    <citation type="submission" date="2020-04" db="EMBL/GenBank/DDBJ databases">
        <title>Perkinsus olseni comparative genomics.</title>
        <authorList>
            <person name="Bogema D.R."/>
        </authorList>
    </citation>
    <scope>NUCLEOTIDE SEQUENCE [LARGE SCALE GENOMIC DNA]</scope>
    <source>
        <strain evidence="2">00978-12</strain>
    </source>
</reference>
<dbReference type="Proteomes" id="UP000541610">
    <property type="component" value="Unassembled WGS sequence"/>
</dbReference>
<gene>
    <name evidence="2" type="ORF">FOZ60_017238</name>
</gene>
<proteinExistence type="predicted"/>
<dbReference type="EMBL" id="JABANP010000968">
    <property type="protein sequence ID" value="KAF4677626.1"/>
    <property type="molecule type" value="Genomic_DNA"/>
</dbReference>
<feature type="region of interest" description="Disordered" evidence="1">
    <location>
        <begin position="694"/>
        <end position="721"/>
    </location>
</feature>
<name>A0A7J6N1M4_PEROL</name>
<accession>A0A7J6N1M4</accession>
<evidence type="ECO:0000256" key="1">
    <source>
        <dbReference type="SAM" id="MobiDB-lite"/>
    </source>
</evidence>
<sequence>MQYNNELSQASYIMEDSTGEQQRVEAPMIECPLGIWASSSDYNRKHSSSSDERVEKEIDDLLENNTAMRAFAEIESRRPEEWGRIKEMAQGGEDGEGDGEAALYNLLKRKRKHKLGKERKHVYTAAEVKSEVLRQGFIETNDEMLRSIGEELGQCFPSMRHKKPLLGGYYFLGMDEGLDEKGATYCTTVIGVRSTLINIYNALCVEEVDEENVVLGIDGHYKSCRGCFTFIVVGVCHCLYGSDNRTTFTVAPLLGALALNESAKSVSFLLERLRAVVETFRGTGKPYKGPRHIICDASPSIIGGTRIALPASTCRRCHYHHIESCKKSGNELGQHRRAAFLIYLRRIVANFYACCTEDLYMKYIGLLLPEVKYIFGSGMWAHLKSSWNGLQSHGVFHGPSILRLAAEKTAPVSVPSFNNIMESLFASMRSRFLGKQRFATFAGDKGYLAACKDFLTANGACSRGGKYEAHISVRKMSAPHPMMVQRAARRRDFAKQEGRSVLTEVKGVVEGDVRVFCISSFSKRDGREVTEEEALQRVQLEAGVNIERKFVTATEFEELVFGVHVLASTPSEEKDEPLCYCTCLSFGKFTQCSHCVLLKWYLMVEEGAGDPGTINVNLPVHPKAGRPTKSKGALVKHKTDIPEEPIGEENGRADSSAGTADVGNAIPVEAVAAADAMHRDDKSEEYEKISRKTITKRAVSEKRSKKTSSRAKPQALHKLPQRKAFKAFEDSAAGVSAPEREKIVEDRISKHAQDWEMEKRIAVFEL</sequence>
<evidence type="ECO:0008006" key="4">
    <source>
        <dbReference type="Google" id="ProtNLM"/>
    </source>
</evidence>
<evidence type="ECO:0000313" key="3">
    <source>
        <dbReference type="Proteomes" id="UP000541610"/>
    </source>
</evidence>
<protein>
    <recommendedName>
        <fullName evidence="4">SWIM-type domain-containing protein</fullName>
    </recommendedName>
</protein>
<evidence type="ECO:0000313" key="2">
    <source>
        <dbReference type="EMBL" id="KAF4677626.1"/>
    </source>
</evidence>
<organism evidence="2 3">
    <name type="scientific">Perkinsus olseni</name>
    <name type="common">Perkinsus atlanticus</name>
    <dbReference type="NCBI Taxonomy" id="32597"/>
    <lineage>
        <taxon>Eukaryota</taxon>
        <taxon>Sar</taxon>
        <taxon>Alveolata</taxon>
        <taxon>Perkinsozoa</taxon>
        <taxon>Perkinsea</taxon>
        <taxon>Perkinsida</taxon>
        <taxon>Perkinsidae</taxon>
        <taxon>Perkinsus</taxon>
    </lineage>
</organism>
<dbReference type="AlphaFoldDB" id="A0A7J6N1M4"/>